<dbReference type="PROSITE" id="PS51782">
    <property type="entry name" value="LYSM"/>
    <property type="match status" value="3"/>
</dbReference>
<feature type="domain" description="LysM" evidence="6">
    <location>
        <begin position="24"/>
        <end position="67"/>
    </location>
</feature>
<dbReference type="CDD" id="cd00118">
    <property type="entry name" value="LysM"/>
    <property type="match status" value="4"/>
</dbReference>
<reference evidence="7 8" key="1">
    <citation type="journal article" date="2010" name="J. Bacteriol.">
        <title>The complete genome sequence of Croceibacter atlanticus HTCC2559T.</title>
        <authorList>
            <person name="Oh H.M."/>
            <person name="Kang I."/>
            <person name="Ferriera S."/>
            <person name="Giovannoni S.J."/>
            <person name="Cho J.C."/>
        </authorList>
    </citation>
    <scope>NUCLEOTIDE SEQUENCE [LARGE SCALE GENOMIC DNA]</scope>
    <source>
        <strain evidence="8">ATCC BAA-628 / HTCC2559 / KCTC 12090</strain>
    </source>
</reference>
<dbReference type="GO" id="GO:0016020">
    <property type="term" value="C:membrane"/>
    <property type="evidence" value="ECO:0007669"/>
    <property type="project" value="UniProtKB-SubCell"/>
</dbReference>
<dbReference type="InterPro" id="IPR028082">
    <property type="entry name" value="Peripla_BP_I"/>
</dbReference>
<name>A3U4X2_CROAH</name>
<dbReference type="eggNOG" id="COG1388">
    <property type="taxonomic scope" value="Bacteria"/>
</dbReference>
<feature type="domain" description="LysM" evidence="6">
    <location>
        <begin position="170"/>
        <end position="213"/>
    </location>
</feature>
<organism evidence="7 8">
    <name type="scientific">Croceibacter atlanticus (strain ATCC BAA-628 / JCM 21780 / CIP 108009 / IAM 15332 / KCTC 12090 / HTCC2559)</name>
    <dbReference type="NCBI Taxonomy" id="216432"/>
    <lineage>
        <taxon>Bacteria</taxon>
        <taxon>Pseudomonadati</taxon>
        <taxon>Bacteroidota</taxon>
        <taxon>Flavobacteriia</taxon>
        <taxon>Flavobacteriales</taxon>
        <taxon>Flavobacteriaceae</taxon>
        <taxon>Croceibacter</taxon>
    </lineage>
</organism>
<dbReference type="HOGENOM" id="CLU_028261_0_0_10"/>
<dbReference type="GO" id="GO:0008932">
    <property type="term" value="F:lytic endotransglycosylase activity"/>
    <property type="evidence" value="ECO:0007669"/>
    <property type="project" value="TreeGrafter"/>
</dbReference>
<dbReference type="PANTHER" id="PTHR33734:SF22">
    <property type="entry name" value="MEMBRANE-BOUND LYTIC MUREIN TRANSGLYCOSYLASE D"/>
    <property type="match status" value="1"/>
</dbReference>
<keyword evidence="4" id="KW-0472">Membrane</keyword>
<evidence type="ECO:0000256" key="2">
    <source>
        <dbReference type="ARBA" id="ARBA00022692"/>
    </source>
</evidence>
<evidence type="ECO:0000256" key="5">
    <source>
        <dbReference type="SAM" id="SignalP"/>
    </source>
</evidence>
<evidence type="ECO:0000313" key="8">
    <source>
        <dbReference type="Proteomes" id="UP000002297"/>
    </source>
</evidence>
<protein>
    <submittedName>
        <fullName evidence="7">LysM-repeat domain protein</fullName>
    </submittedName>
</protein>
<dbReference type="PANTHER" id="PTHR33734">
    <property type="entry name" value="LYSM DOMAIN-CONTAINING GPI-ANCHORED PROTEIN 2"/>
    <property type="match status" value="1"/>
</dbReference>
<dbReference type="Gene3D" id="3.40.50.2300">
    <property type="match status" value="2"/>
</dbReference>
<dbReference type="GeneID" id="89452001"/>
<feature type="domain" description="LysM" evidence="6">
    <location>
        <begin position="89"/>
        <end position="133"/>
    </location>
</feature>
<dbReference type="STRING" id="216432.CA2559_01000"/>
<dbReference type="Pfam" id="PF01476">
    <property type="entry name" value="LysM"/>
    <property type="match status" value="4"/>
</dbReference>
<proteinExistence type="predicted"/>
<keyword evidence="5" id="KW-0732">Signal</keyword>
<dbReference type="SUPFAM" id="SSF53822">
    <property type="entry name" value="Periplasmic binding protein-like I"/>
    <property type="match status" value="1"/>
</dbReference>
<accession>A3U4X2</accession>
<keyword evidence="3" id="KW-1133">Transmembrane helix</keyword>
<evidence type="ECO:0000256" key="1">
    <source>
        <dbReference type="ARBA" id="ARBA00004370"/>
    </source>
</evidence>
<dbReference type="InterPro" id="IPR018392">
    <property type="entry name" value="LysM"/>
</dbReference>
<evidence type="ECO:0000256" key="3">
    <source>
        <dbReference type="ARBA" id="ARBA00022989"/>
    </source>
</evidence>
<dbReference type="eggNOG" id="COG0683">
    <property type="taxonomic scope" value="Bacteria"/>
</dbReference>
<keyword evidence="2" id="KW-0812">Transmembrane</keyword>
<dbReference type="SUPFAM" id="SSF54106">
    <property type="entry name" value="LysM domain"/>
    <property type="match status" value="4"/>
</dbReference>
<dbReference type="KEGG" id="cat:CA2559_01000"/>
<evidence type="ECO:0000313" key="7">
    <source>
        <dbReference type="EMBL" id="EAP87289.1"/>
    </source>
</evidence>
<dbReference type="OrthoDB" id="2149800at2"/>
<keyword evidence="8" id="KW-1185">Reference proteome</keyword>
<dbReference type="InterPro" id="IPR001828">
    <property type="entry name" value="ANF_lig-bd_rcpt"/>
</dbReference>
<evidence type="ECO:0000259" key="6">
    <source>
        <dbReference type="PROSITE" id="PS51782"/>
    </source>
</evidence>
<dbReference type="InterPro" id="IPR036779">
    <property type="entry name" value="LysM_dom_sf"/>
</dbReference>
<dbReference type="Gene3D" id="3.10.350.10">
    <property type="entry name" value="LysM domain"/>
    <property type="match status" value="4"/>
</dbReference>
<comment type="subcellular location">
    <subcellularLocation>
        <location evidence="1">Membrane</location>
    </subcellularLocation>
</comment>
<sequence>MKTILASLIFFLAFNLQTNAQEFLTYTVNQDDTATSLAKRFNTTIQEIYRFNPDAKNGLRKGAVLVIPKSTSAQNNTANSQDRTPKTFKTHKVKRKETLYSLSKEYNVTVDEIKRYNKWLYAEQLKRKDKIRIPVYPNVVISDTQTVDDPRFIIKEEPVVKIVRTPSGKTTHTVQAKEGKYGISRKYGMTIAELEAMNPDMEEPIQPGQVLNVKGEASTESTVITDERFTFYEVKPKENFFRLEQRFNISEDSLIALNPKLEEGLKVGMIIKIPKKNTSIAFGNDELVNLEASIRNYDAKTVALLLPFNSHKITNDSLSNTEERIKRDRVMRISLDFYSGALVALEEGKQKGLSTTLRVFDTEQSTSKVRAIINDNNFNDVDVVVGPLLNSTVEEASALLNRKDIPVISPLSSRKANGRENLIQSRPTDDMLHEVMLSYLEAMHTDQNIVILADDNASSIKSLITSKFPTASTLKKQEDNFVYQNDVSKQLVSGKDNWFIVATEDVALLSNLLSYLNAYRSKHNIQLFALEKTSAFDSEDVSNDHLSNLKFTFPSVDKEFDYENKAKFIIDYNAKYGIAPNKYAVRGYDIMYDTLLRLANSDTYMESLENNIATEYIENKFSYVENGISGYMNNGIYIMQYGENLTLKPVE</sequence>
<feature type="signal peptide" evidence="5">
    <location>
        <begin position="1"/>
        <end position="20"/>
    </location>
</feature>
<dbReference type="CDD" id="cd06268">
    <property type="entry name" value="PBP1_ABC_transporter_LIVBP-like"/>
    <property type="match status" value="1"/>
</dbReference>
<gene>
    <name evidence="7" type="ordered locus">CA2559_01000</name>
</gene>
<evidence type="ECO:0000256" key="4">
    <source>
        <dbReference type="ARBA" id="ARBA00023136"/>
    </source>
</evidence>
<dbReference type="EMBL" id="CP002046">
    <property type="protein sequence ID" value="EAP87289.1"/>
    <property type="molecule type" value="Genomic_DNA"/>
</dbReference>
<feature type="chain" id="PRO_5002660414" evidence="5">
    <location>
        <begin position="21"/>
        <end position="651"/>
    </location>
</feature>
<dbReference type="SMART" id="SM00257">
    <property type="entry name" value="LysM"/>
    <property type="match status" value="4"/>
</dbReference>
<dbReference type="RefSeq" id="WP_013185969.1">
    <property type="nucleotide sequence ID" value="NC_014230.1"/>
</dbReference>
<dbReference type="Proteomes" id="UP000002297">
    <property type="component" value="Chromosome"/>
</dbReference>
<dbReference type="Pfam" id="PF01094">
    <property type="entry name" value="ANF_receptor"/>
    <property type="match status" value="1"/>
</dbReference>
<dbReference type="AlphaFoldDB" id="A3U4X2"/>